<dbReference type="InterPro" id="IPR013968">
    <property type="entry name" value="PKS_KR"/>
</dbReference>
<protein>
    <recommendedName>
        <fullName evidence="1">Ketoreductase (KR) domain-containing protein</fullName>
    </recommendedName>
</protein>
<dbReference type="OrthoDB" id="5245411at2759"/>
<dbReference type="KEGG" id="ptkz:JDV02_005581"/>
<sequence>MRSLLPRDLARFVVASPEDPEAERIAEVLPVNCRVEHLTAFQGKPLYAAMSPYRSATERAQGMLGDTLRRALKHAQEDLKTSVNVAVNTVSSSDLVAAAQLRTGNIEAGSALRGALAVLDWQASPIVQARVSRLDTKPVFKADRTYWLVGLSGSLGLSICDWMIAKGAKYIVITSRSPHVEAAGRRVAGRRAQS</sequence>
<reference evidence="2" key="1">
    <citation type="submission" date="2021-11" db="EMBL/GenBank/DDBJ databases">
        <title>Purpureocillium_takamizusanense_genome.</title>
        <authorList>
            <person name="Nguyen N.-H."/>
        </authorList>
    </citation>
    <scope>NUCLEOTIDE SEQUENCE</scope>
    <source>
        <strain evidence="2">PT3</strain>
    </source>
</reference>
<dbReference type="Proteomes" id="UP000829364">
    <property type="component" value="Chromosome 4"/>
</dbReference>
<dbReference type="SUPFAM" id="SSF51735">
    <property type="entry name" value="NAD(P)-binding Rossmann-fold domains"/>
    <property type="match status" value="1"/>
</dbReference>
<evidence type="ECO:0000313" key="2">
    <source>
        <dbReference type="EMBL" id="UNI19396.1"/>
    </source>
</evidence>
<feature type="domain" description="Ketoreductase (KR)" evidence="1">
    <location>
        <begin position="145"/>
        <end position="183"/>
    </location>
</feature>
<dbReference type="GeneID" id="72067530"/>
<dbReference type="RefSeq" id="XP_047842877.1">
    <property type="nucleotide sequence ID" value="XM_047986893.1"/>
</dbReference>
<dbReference type="EMBL" id="CP086357">
    <property type="protein sequence ID" value="UNI19396.1"/>
    <property type="molecule type" value="Genomic_DNA"/>
</dbReference>
<proteinExistence type="predicted"/>
<dbReference type="Pfam" id="PF08659">
    <property type="entry name" value="KR"/>
    <property type="match status" value="1"/>
</dbReference>
<evidence type="ECO:0000313" key="3">
    <source>
        <dbReference type="Proteomes" id="UP000829364"/>
    </source>
</evidence>
<dbReference type="InterPro" id="IPR036291">
    <property type="entry name" value="NAD(P)-bd_dom_sf"/>
</dbReference>
<accession>A0A9Q8QIC5</accession>
<keyword evidence="3" id="KW-1185">Reference proteome</keyword>
<name>A0A9Q8QIC5_9HYPO</name>
<evidence type="ECO:0000259" key="1">
    <source>
        <dbReference type="Pfam" id="PF08659"/>
    </source>
</evidence>
<dbReference type="Gene3D" id="3.40.50.720">
    <property type="entry name" value="NAD(P)-binding Rossmann-like Domain"/>
    <property type="match status" value="1"/>
</dbReference>
<organism evidence="2 3">
    <name type="scientific">Purpureocillium takamizusanense</name>
    <dbReference type="NCBI Taxonomy" id="2060973"/>
    <lineage>
        <taxon>Eukaryota</taxon>
        <taxon>Fungi</taxon>
        <taxon>Dikarya</taxon>
        <taxon>Ascomycota</taxon>
        <taxon>Pezizomycotina</taxon>
        <taxon>Sordariomycetes</taxon>
        <taxon>Hypocreomycetidae</taxon>
        <taxon>Hypocreales</taxon>
        <taxon>Ophiocordycipitaceae</taxon>
        <taxon>Purpureocillium</taxon>
    </lineage>
</organism>
<gene>
    <name evidence="2" type="ORF">JDV02_005581</name>
</gene>
<dbReference type="AlphaFoldDB" id="A0A9Q8QIC5"/>